<dbReference type="Proteomes" id="UP001197770">
    <property type="component" value="Unassembled WGS sequence"/>
</dbReference>
<keyword evidence="9" id="KW-1185">Reference proteome</keyword>
<sequence length="66" mass="7379">MNNKKLTKSKDRMIAGVCSGIAEYLGWQTHHVRMLFLIGTLLGGSGLIIYTVLNFVMPNASNDYFQ</sequence>
<evidence type="ECO:0000256" key="1">
    <source>
        <dbReference type="ARBA" id="ARBA00004162"/>
    </source>
</evidence>
<comment type="subcellular location">
    <subcellularLocation>
        <location evidence="1">Cell membrane</location>
        <topology evidence="1">Single-pass membrane protein</topology>
    </subcellularLocation>
</comment>
<dbReference type="InterPro" id="IPR052027">
    <property type="entry name" value="PspC"/>
</dbReference>
<gene>
    <name evidence="8" type="ORF">LLW17_10765</name>
</gene>
<keyword evidence="4 6" id="KW-1133">Transmembrane helix</keyword>
<evidence type="ECO:0000256" key="6">
    <source>
        <dbReference type="SAM" id="Phobius"/>
    </source>
</evidence>
<feature type="domain" description="Phage shock protein PspC N-terminal" evidence="7">
    <location>
        <begin position="4"/>
        <end position="59"/>
    </location>
</feature>
<keyword evidence="5 6" id="KW-0472">Membrane</keyword>
<evidence type="ECO:0000313" key="9">
    <source>
        <dbReference type="Proteomes" id="UP001197770"/>
    </source>
</evidence>
<accession>A0ABS8GVI1</accession>
<keyword evidence="2" id="KW-1003">Cell membrane</keyword>
<evidence type="ECO:0000259" key="7">
    <source>
        <dbReference type="Pfam" id="PF04024"/>
    </source>
</evidence>
<dbReference type="Pfam" id="PF04024">
    <property type="entry name" value="PspC"/>
    <property type="match status" value="1"/>
</dbReference>
<dbReference type="PANTHER" id="PTHR33885">
    <property type="entry name" value="PHAGE SHOCK PROTEIN C"/>
    <property type="match status" value="1"/>
</dbReference>
<dbReference type="EMBL" id="JAJGMW010000013">
    <property type="protein sequence ID" value="MCC4213202.1"/>
    <property type="molecule type" value="Genomic_DNA"/>
</dbReference>
<dbReference type="RefSeq" id="WP_228230270.1">
    <property type="nucleotide sequence ID" value="NZ_JAJGMW010000013.1"/>
</dbReference>
<evidence type="ECO:0000313" key="8">
    <source>
        <dbReference type="EMBL" id="MCC4213202.1"/>
    </source>
</evidence>
<dbReference type="InterPro" id="IPR007168">
    <property type="entry name" value="Phageshock_PspC_N"/>
</dbReference>
<feature type="transmembrane region" description="Helical" evidence="6">
    <location>
        <begin position="34"/>
        <end position="57"/>
    </location>
</feature>
<protein>
    <submittedName>
        <fullName evidence="8">PspC domain-containing protein</fullName>
    </submittedName>
</protein>
<evidence type="ECO:0000256" key="5">
    <source>
        <dbReference type="ARBA" id="ARBA00023136"/>
    </source>
</evidence>
<dbReference type="PANTHER" id="PTHR33885:SF3">
    <property type="entry name" value="PHAGE SHOCK PROTEIN C"/>
    <property type="match status" value="1"/>
</dbReference>
<organism evidence="8 9">
    <name type="scientific">Leeuwenhoekiella parthenopeia</name>
    <dbReference type="NCBI Taxonomy" id="2890320"/>
    <lineage>
        <taxon>Bacteria</taxon>
        <taxon>Pseudomonadati</taxon>
        <taxon>Bacteroidota</taxon>
        <taxon>Flavobacteriia</taxon>
        <taxon>Flavobacteriales</taxon>
        <taxon>Flavobacteriaceae</taxon>
        <taxon>Leeuwenhoekiella</taxon>
    </lineage>
</organism>
<evidence type="ECO:0000256" key="2">
    <source>
        <dbReference type="ARBA" id="ARBA00022475"/>
    </source>
</evidence>
<keyword evidence="3 6" id="KW-0812">Transmembrane</keyword>
<proteinExistence type="predicted"/>
<evidence type="ECO:0000256" key="4">
    <source>
        <dbReference type="ARBA" id="ARBA00022989"/>
    </source>
</evidence>
<reference evidence="8 9" key="1">
    <citation type="submission" date="2021-11" db="EMBL/GenBank/DDBJ databases">
        <title>Seasonal and diel survey of microbial diversity of the Tyrrhenian coast.</title>
        <authorList>
            <person name="Gattoni G."/>
            <person name="Corral P."/>
        </authorList>
    </citation>
    <scope>NUCLEOTIDE SEQUENCE [LARGE SCALE GENOMIC DNA]</scope>
    <source>
        <strain evidence="8 9">Mr9</strain>
    </source>
</reference>
<name>A0ABS8GVI1_9FLAO</name>
<comment type="caution">
    <text evidence="8">The sequence shown here is derived from an EMBL/GenBank/DDBJ whole genome shotgun (WGS) entry which is preliminary data.</text>
</comment>
<evidence type="ECO:0000256" key="3">
    <source>
        <dbReference type="ARBA" id="ARBA00022692"/>
    </source>
</evidence>